<dbReference type="OrthoDB" id="5793314at2759"/>
<dbReference type="SMART" id="SM00020">
    <property type="entry name" value="Tryp_SPc"/>
    <property type="match status" value="1"/>
</dbReference>
<dbReference type="PROSITE" id="PS00134">
    <property type="entry name" value="TRYPSIN_HIS"/>
    <property type="match status" value="1"/>
</dbReference>
<gene>
    <name evidence="3" type="ORF">SBAD_LOCUS2049</name>
</gene>
<reference evidence="3 4" key="2">
    <citation type="submission" date="2018-11" db="EMBL/GenBank/DDBJ databases">
        <authorList>
            <consortium name="Pathogen Informatics"/>
        </authorList>
    </citation>
    <scope>NUCLEOTIDE SEQUENCE [LARGE SCALE GENOMIC DNA]</scope>
</reference>
<organism evidence="5">
    <name type="scientific">Soboliphyme baturini</name>
    <dbReference type="NCBI Taxonomy" id="241478"/>
    <lineage>
        <taxon>Eukaryota</taxon>
        <taxon>Metazoa</taxon>
        <taxon>Ecdysozoa</taxon>
        <taxon>Nematoda</taxon>
        <taxon>Enoplea</taxon>
        <taxon>Dorylaimia</taxon>
        <taxon>Dioctophymatida</taxon>
        <taxon>Dioctophymatoidea</taxon>
        <taxon>Soboliphymatidae</taxon>
        <taxon>Soboliphyme</taxon>
    </lineage>
</organism>
<dbReference type="EMBL" id="UZAM01007063">
    <property type="protein sequence ID" value="VDO96337.1"/>
    <property type="molecule type" value="Genomic_DNA"/>
</dbReference>
<dbReference type="Pfam" id="PF00089">
    <property type="entry name" value="Trypsin"/>
    <property type="match status" value="1"/>
</dbReference>
<reference evidence="5" key="1">
    <citation type="submission" date="2016-06" db="UniProtKB">
        <authorList>
            <consortium name="WormBaseParasite"/>
        </authorList>
    </citation>
    <scope>IDENTIFICATION</scope>
</reference>
<proteinExistence type="predicted"/>
<evidence type="ECO:0000313" key="3">
    <source>
        <dbReference type="EMBL" id="VDO96337.1"/>
    </source>
</evidence>
<feature type="domain" description="Peptidase S1" evidence="2">
    <location>
        <begin position="129"/>
        <end position="350"/>
    </location>
</feature>
<dbReference type="PANTHER" id="PTHR24252">
    <property type="entry name" value="ACROSIN-RELATED"/>
    <property type="match status" value="1"/>
</dbReference>
<dbReference type="PANTHER" id="PTHR24252:SF7">
    <property type="entry name" value="HYALIN"/>
    <property type="match status" value="1"/>
</dbReference>
<evidence type="ECO:0000313" key="4">
    <source>
        <dbReference type="Proteomes" id="UP000270296"/>
    </source>
</evidence>
<dbReference type="InterPro" id="IPR009003">
    <property type="entry name" value="Peptidase_S1_PA"/>
</dbReference>
<dbReference type="InterPro" id="IPR018114">
    <property type="entry name" value="TRYPSIN_HIS"/>
</dbReference>
<dbReference type="WBParaSite" id="SBAD_0000214901-mRNA-1">
    <property type="protein sequence ID" value="SBAD_0000214901-mRNA-1"/>
    <property type="gene ID" value="SBAD_0000214901"/>
</dbReference>
<dbReference type="PROSITE" id="PS50240">
    <property type="entry name" value="TRYPSIN_DOM"/>
    <property type="match status" value="1"/>
</dbReference>
<dbReference type="SUPFAM" id="SSF50494">
    <property type="entry name" value="Trypsin-like serine proteases"/>
    <property type="match status" value="1"/>
</dbReference>
<evidence type="ECO:0000256" key="1">
    <source>
        <dbReference type="ARBA" id="ARBA00023157"/>
    </source>
</evidence>
<accession>A0A183IEK5</accession>
<dbReference type="Proteomes" id="UP000270296">
    <property type="component" value="Unassembled WGS sequence"/>
</dbReference>
<evidence type="ECO:0000313" key="5">
    <source>
        <dbReference type="WBParaSite" id="SBAD_0000214901-mRNA-1"/>
    </source>
</evidence>
<name>A0A183IEK5_9BILA</name>
<dbReference type="GO" id="GO:0006508">
    <property type="term" value="P:proteolysis"/>
    <property type="evidence" value="ECO:0007669"/>
    <property type="project" value="InterPro"/>
</dbReference>
<dbReference type="InterPro" id="IPR043504">
    <property type="entry name" value="Peptidase_S1_PA_chymotrypsin"/>
</dbReference>
<dbReference type="GO" id="GO:0004252">
    <property type="term" value="F:serine-type endopeptidase activity"/>
    <property type="evidence" value="ECO:0007669"/>
    <property type="project" value="InterPro"/>
</dbReference>
<dbReference type="Gene3D" id="2.40.10.10">
    <property type="entry name" value="Trypsin-like serine proteases"/>
    <property type="match status" value="1"/>
</dbReference>
<dbReference type="InterPro" id="IPR001254">
    <property type="entry name" value="Trypsin_dom"/>
</dbReference>
<dbReference type="AlphaFoldDB" id="A0A183IEK5"/>
<evidence type="ECO:0000259" key="2">
    <source>
        <dbReference type="PROSITE" id="PS50240"/>
    </source>
</evidence>
<dbReference type="FunFam" id="2.40.10.10:FF:000068">
    <property type="entry name" value="transmembrane protease serine 2"/>
    <property type="match status" value="1"/>
</dbReference>
<protein>
    <submittedName>
        <fullName evidence="5">Peptidase S1 domain-containing protein</fullName>
    </submittedName>
</protein>
<sequence length="354" mass="40206">MIVNVGTLPKKYPDTCILDKYMLYLGVHAYYRAISLRNLNPPQHRSLSFERVHMSIYSKKKTYKLCSPTENEKKLSSNRSYDIRSGFVISAEVKKEGDSFQASITSKTESNACGISLKPLQANRERFRIIDGEETPNCALPWNAFVRSEDLIKSYMCTGVIVGEYWVLTAAHCFPNRLPKLKVLVGTNHKNDGSGIWHDVEAAIPHQLYTHHTRGYDVALLRTETAIVYNDCTRPVCIAKPTPDFGRECVASGWGYTDRGRQWGTAAMSWSRWKVLLEWNFQFQDYIGVWAVPVTFHSGCSICGLDQYNDSHLQEHITAETTTFCCESFEFLFFSVDDFLAAVRLVTGICVKAM</sequence>
<keyword evidence="4" id="KW-1185">Reference proteome</keyword>
<keyword evidence="1" id="KW-1015">Disulfide bond</keyword>